<dbReference type="SUPFAM" id="SSF57424">
    <property type="entry name" value="LDL receptor-like module"/>
    <property type="match status" value="1"/>
</dbReference>
<dbReference type="Pfam" id="PF13015">
    <property type="entry name" value="PRKCSH_1"/>
    <property type="match status" value="1"/>
</dbReference>
<evidence type="ECO:0000256" key="6">
    <source>
        <dbReference type="PROSITE-ProRule" id="PRU00124"/>
    </source>
</evidence>
<proteinExistence type="predicted"/>
<comment type="caution">
    <text evidence="11">The sequence shown here is derived from an EMBL/GenBank/DDBJ whole genome shotgun (WGS) entry which is preliminary data.</text>
</comment>
<feature type="coiled-coil region" evidence="7">
    <location>
        <begin position="356"/>
        <end position="383"/>
    </location>
</feature>
<dbReference type="SUPFAM" id="SSF50911">
    <property type="entry name" value="Mannose 6-phosphate receptor domain"/>
    <property type="match status" value="1"/>
</dbReference>
<gene>
    <name evidence="11" type="ORF">GPM918_LOCUS187</name>
    <name evidence="12" type="ORF">SRO942_LOCUS188</name>
</gene>
<dbReference type="InterPro" id="IPR036607">
    <property type="entry name" value="PRKCSH"/>
</dbReference>
<evidence type="ECO:0000259" key="10">
    <source>
        <dbReference type="PROSITE" id="PS51914"/>
    </source>
</evidence>
<feature type="region of interest" description="Disordered" evidence="8">
    <location>
        <begin position="271"/>
        <end position="337"/>
    </location>
</feature>
<name>A0A813NS38_9BILA</name>
<dbReference type="InterPro" id="IPR002048">
    <property type="entry name" value="EF_hand_dom"/>
</dbReference>
<accession>A0A813NS38</accession>
<dbReference type="InterPro" id="IPR002172">
    <property type="entry name" value="LDrepeatLR_classA_rpt"/>
</dbReference>
<dbReference type="PROSITE" id="PS50068">
    <property type="entry name" value="LDLRA_2"/>
    <property type="match status" value="1"/>
</dbReference>
<keyword evidence="3" id="KW-0256">Endoplasmic reticulum</keyword>
<dbReference type="EMBL" id="CAJOBC010000013">
    <property type="protein sequence ID" value="CAF3517829.1"/>
    <property type="molecule type" value="Genomic_DNA"/>
</dbReference>
<evidence type="ECO:0000256" key="2">
    <source>
        <dbReference type="ARBA" id="ARBA00022729"/>
    </source>
</evidence>
<evidence type="ECO:0000259" key="9">
    <source>
        <dbReference type="PROSITE" id="PS50222"/>
    </source>
</evidence>
<keyword evidence="2" id="KW-0732">Signal</keyword>
<evidence type="ECO:0000256" key="3">
    <source>
        <dbReference type="ARBA" id="ARBA00022824"/>
    </source>
</evidence>
<evidence type="ECO:0000313" key="11">
    <source>
        <dbReference type="EMBL" id="CAF0739673.1"/>
    </source>
</evidence>
<dbReference type="InterPro" id="IPR011992">
    <property type="entry name" value="EF-hand-dom_pair"/>
</dbReference>
<dbReference type="PROSITE" id="PS51914">
    <property type="entry name" value="MRH"/>
    <property type="match status" value="1"/>
</dbReference>
<dbReference type="Pfam" id="PF12999">
    <property type="entry name" value="PRKCSH-like"/>
    <property type="match status" value="1"/>
</dbReference>
<dbReference type="AlphaFoldDB" id="A0A813NS38"/>
<sequence length="514" mass="58888">MRTVLRGVKRSMLSKYIPSKPFTCFDGSISMPFDFVNDDYCDCRDGSDEPGTSACPNGQFFCENKGYVGIVVPSQFVGDGVCDCCDGSDEYENEIVCNNTCFILAKKTNEQRETQRLLHEQGVAKKNEMISKANAFKAERAQRLEELEEQLKRLEVDLQVKLDLKNQAEELETASKDKHEEAWEEQRAARELLQRDEQIKDIFNDLDTNQDKSISIEELKIHTELDDEKENEFTNDEVRTILGGDSATFDEFNSTVFDQISNSYKKITQTVTNDQTTGTESSNPTPLDEPSKVTRSENYDETDNEKYDSNDMDDIDNKDDISNEKDQPTSLGHTKHVHDDIAPDFDEETKKLIQIADQARKVFEDAEEKVQDIKREIEDLKKRLEIDFGPEDEFSTMFNECYNYEEREYTYRVCMFKTASQIPKGGGSEVVIGHWESWGSEPNKYSVMKYTNGVSCWNGPSRALTVQLQCGIEHRAIDVREPTKCKYSMIFETPAACDKDIASKPLDQHTHTEF</sequence>
<feature type="domain" description="EF-hand" evidence="9">
    <location>
        <begin position="194"/>
        <end position="229"/>
    </location>
</feature>
<dbReference type="Proteomes" id="UP000663829">
    <property type="component" value="Unassembled WGS sequence"/>
</dbReference>
<dbReference type="Gene3D" id="4.10.400.10">
    <property type="entry name" value="Low-density Lipoprotein Receptor"/>
    <property type="match status" value="1"/>
</dbReference>
<dbReference type="Proteomes" id="UP000681722">
    <property type="component" value="Unassembled WGS sequence"/>
</dbReference>
<evidence type="ECO:0000313" key="13">
    <source>
        <dbReference type="Proteomes" id="UP000663829"/>
    </source>
</evidence>
<feature type="compositionally biased region" description="Basic and acidic residues" evidence="8">
    <location>
        <begin position="289"/>
        <end position="309"/>
    </location>
</feature>
<dbReference type="PANTHER" id="PTHR12630:SF1">
    <property type="entry name" value="GLUCOSIDASE 2 SUBUNIT BETA"/>
    <property type="match status" value="1"/>
</dbReference>
<keyword evidence="4" id="KW-0106">Calcium</keyword>
<dbReference type="PROSITE" id="PS50222">
    <property type="entry name" value="EF_HAND_2"/>
    <property type="match status" value="1"/>
</dbReference>
<dbReference type="InterPro" id="IPR039794">
    <property type="entry name" value="Gtb1-like"/>
</dbReference>
<dbReference type="PANTHER" id="PTHR12630">
    <property type="entry name" value="N-LINKED OLIGOSACCHARIDE PROCESSING"/>
    <property type="match status" value="1"/>
</dbReference>
<dbReference type="PROSITE" id="PS00018">
    <property type="entry name" value="EF_HAND_1"/>
    <property type="match status" value="1"/>
</dbReference>
<comment type="caution">
    <text evidence="6">Lacks conserved residue(s) required for the propagation of feature annotation.</text>
</comment>
<keyword evidence="5" id="KW-1015">Disulfide bond</keyword>
<evidence type="ECO:0000256" key="8">
    <source>
        <dbReference type="SAM" id="MobiDB-lite"/>
    </source>
</evidence>
<dbReference type="Gene3D" id="2.70.130.10">
    <property type="entry name" value="Mannose-6-phosphate receptor binding domain"/>
    <property type="match status" value="1"/>
</dbReference>
<protein>
    <recommendedName>
        <fullName evidence="1">Glucosidase 2 subunit beta</fullName>
    </recommendedName>
</protein>
<dbReference type="GO" id="GO:0006491">
    <property type="term" value="P:N-glycan processing"/>
    <property type="evidence" value="ECO:0007669"/>
    <property type="project" value="TreeGrafter"/>
</dbReference>
<feature type="coiled-coil region" evidence="7">
    <location>
        <begin position="134"/>
        <end position="181"/>
    </location>
</feature>
<feature type="domain" description="MRH" evidence="10">
    <location>
        <begin position="399"/>
        <end position="499"/>
    </location>
</feature>
<dbReference type="InterPro" id="IPR018247">
    <property type="entry name" value="EF_Hand_1_Ca_BS"/>
</dbReference>
<evidence type="ECO:0000256" key="4">
    <source>
        <dbReference type="ARBA" id="ARBA00022837"/>
    </source>
</evidence>
<evidence type="ECO:0000313" key="12">
    <source>
        <dbReference type="EMBL" id="CAF3517829.1"/>
    </source>
</evidence>
<dbReference type="GO" id="GO:0017177">
    <property type="term" value="C:glucosidase II complex"/>
    <property type="evidence" value="ECO:0007669"/>
    <property type="project" value="TreeGrafter"/>
</dbReference>
<reference evidence="11" key="1">
    <citation type="submission" date="2021-02" db="EMBL/GenBank/DDBJ databases">
        <authorList>
            <person name="Nowell W R."/>
        </authorList>
    </citation>
    <scope>NUCLEOTIDE SEQUENCE</scope>
</reference>
<evidence type="ECO:0000256" key="7">
    <source>
        <dbReference type="SAM" id="Coils"/>
    </source>
</evidence>
<feature type="compositionally biased region" description="Basic and acidic residues" evidence="8">
    <location>
        <begin position="318"/>
        <end position="327"/>
    </location>
</feature>
<organism evidence="11 13">
    <name type="scientific">Didymodactylos carnosus</name>
    <dbReference type="NCBI Taxonomy" id="1234261"/>
    <lineage>
        <taxon>Eukaryota</taxon>
        <taxon>Metazoa</taxon>
        <taxon>Spiralia</taxon>
        <taxon>Gnathifera</taxon>
        <taxon>Rotifera</taxon>
        <taxon>Eurotatoria</taxon>
        <taxon>Bdelloidea</taxon>
        <taxon>Philodinida</taxon>
        <taxon>Philodinidae</taxon>
        <taxon>Didymodactylos</taxon>
    </lineage>
</organism>
<dbReference type="InterPro" id="IPR009011">
    <property type="entry name" value="Man6P_isomerase_rcpt-bd_dom_sf"/>
</dbReference>
<dbReference type="EMBL" id="CAJNOQ010000013">
    <property type="protein sequence ID" value="CAF0739673.1"/>
    <property type="molecule type" value="Genomic_DNA"/>
</dbReference>
<keyword evidence="7" id="KW-0175">Coiled coil</keyword>
<keyword evidence="13" id="KW-1185">Reference proteome</keyword>
<evidence type="ECO:0000256" key="1">
    <source>
        <dbReference type="ARBA" id="ARBA00022387"/>
    </source>
</evidence>
<dbReference type="GO" id="GO:0005509">
    <property type="term" value="F:calcium ion binding"/>
    <property type="evidence" value="ECO:0007669"/>
    <property type="project" value="InterPro"/>
</dbReference>
<dbReference type="SUPFAM" id="SSF47473">
    <property type="entry name" value="EF-hand"/>
    <property type="match status" value="1"/>
</dbReference>
<dbReference type="InterPro" id="IPR028146">
    <property type="entry name" value="PRKCSH_N"/>
</dbReference>
<dbReference type="InterPro" id="IPR044865">
    <property type="entry name" value="MRH_dom"/>
</dbReference>
<dbReference type="InterPro" id="IPR036055">
    <property type="entry name" value="LDL_receptor-like_sf"/>
</dbReference>
<evidence type="ECO:0000256" key="5">
    <source>
        <dbReference type="ARBA" id="ARBA00023157"/>
    </source>
</evidence>
<dbReference type="CDD" id="cd00112">
    <property type="entry name" value="LDLa"/>
    <property type="match status" value="1"/>
</dbReference>
<dbReference type="OrthoDB" id="28322at2759"/>